<reference evidence="1 2" key="1">
    <citation type="submission" date="2016-06" db="EMBL/GenBank/DDBJ databases">
        <authorList>
            <person name="Kjaerup R.B."/>
            <person name="Dalgaard T.S."/>
            <person name="Juul-Madsen H.R."/>
        </authorList>
    </citation>
    <scope>NUCLEOTIDE SEQUENCE [LARGE SCALE GENOMIC DNA]</scope>
    <source>
        <strain evidence="1 2">1S159</strain>
    </source>
</reference>
<evidence type="ECO:0000313" key="1">
    <source>
        <dbReference type="EMBL" id="OCH21325.1"/>
    </source>
</evidence>
<protein>
    <recommendedName>
        <fullName evidence="3">DUF218 domain-containing protein</fullName>
    </recommendedName>
</protein>
<sequence length="213" mass="24319">MRDLMNYLSSSDIKIHHDFASFLRLNTLRFNYCNSSYQLPLSSKQRLEQYLSLGQPFLAPFGDINQADTLLAFSFGDSADVNTQLSALASNIQQLHPDIHVQLQQEIAQHYPNVHQASVIKNSDYQTTADIAREALKNIASREVIVVAQSWHAKRCIDTCKEQGWNVVGLRCVDDFPAQDPQPWVRNPLNWLIKESHREVATGQEISQYFQLC</sequence>
<dbReference type="STRING" id="688.A6E04_12340"/>
<evidence type="ECO:0008006" key="3">
    <source>
        <dbReference type="Google" id="ProtNLM"/>
    </source>
</evidence>
<evidence type="ECO:0000313" key="2">
    <source>
        <dbReference type="Proteomes" id="UP000093523"/>
    </source>
</evidence>
<gene>
    <name evidence="1" type="ORF">A6E04_12340</name>
</gene>
<proteinExistence type="predicted"/>
<dbReference type="OrthoDB" id="5905407at2"/>
<dbReference type="EMBL" id="MAJU01000009">
    <property type="protein sequence ID" value="OCH21325.1"/>
    <property type="molecule type" value="Genomic_DNA"/>
</dbReference>
<dbReference type="Proteomes" id="UP000093523">
    <property type="component" value="Unassembled WGS sequence"/>
</dbReference>
<organism evidence="1 2">
    <name type="scientific">Aliivibrio logei</name>
    <name type="common">Vibrio logei</name>
    <dbReference type="NCBI Taxonomy" id="688"/>
    <lineage>
        <taxon>Bacteria</taxon>
        <taxon>Pseudomonadati</taxon>
        <taxon>Pseudomonadota</taxon>
        <taxon>Gammaproteobacteria</taxon>
        <taxon>Vibrionales</taxon>
        <taxon>Vibrionaceae</taxon>
        <taxon>Aliivibrio</taxon>
    </lineage>
</organism>
<name>A0A1B9NZA2_ALILO</name>
<comment type="caution">
    <text evidence="1">The sequence shown here is derived from an EMBL/GenBank/DDBJ whole genome shotgun (WGS) entry which is preliminary data.</text>
</comment>
<dbReference type="AlphaFoldDB" id="A0A1B9NZA2"/>
<dbReference type="RefSeq" id="WP_017022590.1">
    <property type="nucleotide sequence ID" value="NZ_CAWMPN010000009.1"/>
</dbReference>
<accession>A0A1B9NZA2</accession>